<feature type="transmembrane region" description="Helical" evidence="6">
    <location>
        <begin position="348"/>
        <end position="366"/>
    </location>
</feature>
<gene>
    <name evidence="7" type="ORF">BOKJ2_LOCUS7970</name>
</gene>
<dbReference type="CDD" id="cd01115">
    <property type="entry name" value="SLC13_permease"/>
    <property type="match status" value="1"/>
</dbReference>
<keyword evidence="8" id="KW-1185">Reference proteome</keyword>
<accession>A0A811KTI0</accession>
<dbReference type="PANTHER" id="PTHR10283:SF85">
    <property type="entry name" value="SODIUM-DEPENDENT HIGH-AFFINITY DICARBOXYLATE TRANSPORTER 3"/>
    <property type="match status" value="1"/>
</dbReference>
<evidence type="ECO:0000256" key="1">
    <source>
        <dbReference type="ARBA" id="ARBA00004141"/>
    </source>
</evidence>
<feature type="transmembrane region" description="Helical" evidence="6">
    <location>
        <begin position="555"/>
        <end position="581"/>
    </location>
</feature>
<comment type="caution">
    <text evidence="7">The sequence shown here is derived from an EMBL/GenBank/DDBJ whole genome shotgun (WGS) entry which is preliminary data.</text>
</comment>
<evidence type="ECO:0000313" key="8">
    <source>
        <dbReference type="Proteomes" id="UP000614601"/>
    </source>
</evidence>
<feature type="transmembrane region" description="Helical" evidence="6">
    <location>
        <begin position="179"/>
        <end position="198"/>
    </location>
</feature>
<dbReference type="AlphaFoldDB" id="A0A811KTI0"/>
<reference evidence="7" key="1">
    <citation type="submission" date="2020-09" db="EMBL/GenBank/DDBJ databases">
        <authorList>
            <person name="Kikuchi T."/>
        </authorList>
    </citation>
    <scope>NUCLEOTIDE SEQUENCE</scope>
    <source>
        <strain evidence="7">SH1</strain>
    </source>
</reference>
<dbReference type="Proteomes" id="UP000614601">
    <property type="component" value="Unassembled WGS sequence"/>
</dbReference>
<dbReference type="GO" id="GO:0015141">
    <property type="term" value="F:succinate transmembrane transporter activity"/>
    <property type="evidence" value="ECO:0007669"/>
    <property type="project" value="TreeGrafter"/>
</dbReference>
<proteinExistence type="inferred from homology"/>
<dbReference type="PANTHER" id="PTHR10283">
    <property type="entry name" value="SOLUTE CARRIER FAMILY 13 MEMBER"/>
    <property type="match status" value="1"/>
</dbReference>
<dbReference type="InterPro" id="IPR001898">
    <property type="entry name" value="SLC13A/DASS"/>
</dbReference>
<feature type="transmembrane region" description="Helical" evidence="6">
    <location>
        <begin position="248"/>
        <end position="269"/>
    </location>
</feature>
<dbReference type="EMBL" id="CAJFCW020000004">
    <property type="protein sequence ID" value="CAG9111616.1"/>
    <property type="molecule type" value="Genomic_DNA"/>
</dbReference>
<dbReference type="GO" id="GO:0005886">
    <property type="term" value="C:plasma membrane"/>
    <property type="evidence" value="ECO:0007669"/>
    <property type="project" value="TreeGrafter"/>
</dbReference>
<feature type="transmembrane region" description="Helical" evidence="6">
    <location>
        <begin position="475"/>
        <end position="505"/>
    </location>
</feature>
<evidence type="ECO:0000256" key="6">
    <source>
        <dbReference type="SAM" id="Phobius"/>
    </source>
</evidence>
<feature type="transmembrane region" description="Helical" evidence="6">
    <location>
        <begin position="98"/>
        <end position="129"/>
    </location>
</feature>
<dbReference type="Pfam" id="PF00939">
    <property type="entry name" value="Na_sulph_symp"/>
    <property type="match status" value="1"/>
</dbReference>
<keyword evidence="5 6" id="KW-0472">Membrane</keyword>
<evidence type="ECO:0000256" key="3">
    <source>
        <dbReference type="ARBA" id="ARBA00022692"/>
    </source>
</evidence>
<organism evidence="7 8">
    <name type="scientific">Bursaphelenchus okinawaensis</name>
    <dbReference type="NCBI Taxonomy" id="465554"/>
    <lineage>
        <taxon>Eukaryota</taxon>
        <taxon>Metazoa</taxon>
        <taxon>Ecdysozoa</taxon>
        <taxon>Nematoda</taxon>
        <taxon>Chromadorea</taxon>
        <taxon>Rhabditida</taxon>
        <taxon>Tylenchina</taxon>
        <taxon>Tylenchomorpha</taxon>
        <taxon>Aphelenchoidea</taxon>
        <taxon>Aphelenchoididae</taxon>
        <taxon>Bursaphelenchus</taxon>
    </lineage>
</organism>
<feature type="transmembrane region" description="Helical" evidence="6">
    <location>
        <begin position="435"/>
        <end position="453"/>
    </location>
</feature>
<comment type="similarity">
    <text evidence="2">Belongs to the SLC13A/DASS transporter (TC 2.A.47) family. NADC subfamily.</text>
</comment>
<evidence type="ECO:0000313" key="7">
    <source>
        <dbReference type="EMBL" id="CAD5218760.1"/>
    </source>
</evidence>
<dbReference type="OrthoDB" id="6493944at2759"/>
<comment type="subcellular location">
    <subcellularLocation>
        <location evidence="1">Membrane</location>
        <topology evidence="1">Multi-pass membrane protein</topology>
    </subcellularLocation>
</comment>
<dbReference type="Proteomes" id="UP000783686">
    <property type="component" value="Unassembled WGS sequence"/>
</dbReference>
<feature type="transmembrane region" description="Helical" evidence="6">
    <location>
        <begin position="295"/>
        <end position="321"/>
    </location>
</feature>
<evidence type="ECO:0000256" key="5">
    <source>
        <dbReference type="ARBA" id="ARBA00023136"/>
    </source>
</evidence>
<name>A0A811KTI0_9BILA</name>
<feature type="transmembrane region" description="Helical" evidence="6">
    <location>
        <begin position="378"/>
        <end position="400"/>
    </location>
</feature>
<protein>
    <submittedName>
        <fullName evidence="7">Uncharacterized protein</fullName>
    </submittedName>
</protein>
<dbReference type="EMBL" id="CAJFDH010000004">
    <property type="protein sequence ID" value="CAD5218760.1"/>
    <property type="molecule type" value="Genomic_DNA"/>
</dbReference>
<dbReference type="GO" id="GO:0015137">
    <property type="term" value="F:citrate transmembrane transporter activity"/>
    <property type="evidence" value="ECO:0007669"/>
    <property type="project" value="TreeGrafter"/>
</dbReference>
<keyword evidence="3 6" id="KW-0812">Transmembrane</keyword>
<evidence type="ECO:0000256" key="4">
    <source>
        <dbReference type="ARBA" id="ARBA00022989"/>
    </source>
</evidence>
<evidence type="ECO:0000256" key="2">
    <source>
        <dbReference type="ARBA" id="ARBA00006772"/>
    </source>
</evidence>
<keyword evidence="4 6" id="KW-1133">Transmembrane helix</keyword>
<sequence length="598" mass="64570">MKPQRVLMARYDKVPGMNPSRLGLPEAPSNSTLAGNVSSTQNIIEHDQLGAEFYTTRVEGWRKVVLLLKNLKKPMVIVLAPILFSVLLQYHRKDYDCAYVVAVMAAYWVLEVMPLPITALMPLFMFPLLGVIPAKAVAKEYLNDTNFLFIGGLIMAVAVEKCHLHERMALSVLTLVGSKPQWIMLGFMVATATLSMFISNTATTAMMVPIGVSVIEQLLHSKSQRSMSDTSKTDLLTMERKPNKGETLMAKGLIISICFAANIGGTGTITGTPPNLVVIGMLSTLFQDADTGVHYLSWAAFAAPLMILCLLACWLVLVVLFMRDAPPADPGVTALMKKKYDDLPKMSFAEKAVGASFLVLLVLWIGRDPHVIPGFGSFFPKGYFTDATSAMAIAVLLFLIPAEIPTLKELTSLPPEGKKKKDDRLMDWKTMNAKFPWSVVLLLGGGFALAAGVKESGLSHGIGLLLSQLAGLPTFVLQLICLGVTMLVTNICSNTVAASIFLPIVADLAQQTGINPLCLMLPTTLASSYAFLLPVGTPPNAIAFASGYLKIPDMIIAGLCTSIACTIIVVGYMSSFALLVFPLNEFPAWAALNQTMTS</sequence>